<dbReference type="GO" id="GO:0015628">
    <property type="term" value="P:protein secretion by the type II secretion system"/>
    <property type="evidence" value="ECO:0007669"/>
    <property type="project" value="InterPro"/>
</dbReference>
<keyword evidence="2" id="KW-0812">Transmembrane</keyword>
<dbReference type="PROSITE" id="PS00409">
    <property type="entry name" value="PROKAR_NTER_METHYL"/>
    <property type="match status" value="1"/>
</dbReference>
<dbReference type="PANTHER" id="PTHR30093:SF47">
    <property type="entry name" value="TYPE IV PILUS NON-CORE MINOR PILIN PILE"/>
    <property type="match status" value="1"/>
</dbReference>
<reference evidence="3" key="2">
    <citation type="submission" date="2020-09" db="EMBL/GenBank/DDBJ databases">
        <authorList>
            <person name="Sun Q."/>
            <person name="Sedlacek I."/>
        </authorList>
    </citation>
    <scope>NUCLEOTIDE SEQUENCE</scope>
    <source>
        <strain evidence="3">CCM 7664</strain>
    </source>
</reference>
<dbReference type="AlphaFoldDB" id="A0A8J3B1C6"/>
<sequence>MQAKSYSAIRHVRGFTLIEVMITVVIISILAAVALPAYTDYVTRGKIPEATNGLASMRIQLEQYYQDNRTYEDDGKCGGIKDPAEKDFTFACVPANSGQTYTITATGAAASGMSDFVYTINENGDRQTTGLPEKWGTASTSSPVNCWVTKKGGGC</sequence>
<keyword evidence="4" id="KW-1185">Reference proteome</keyword>
<evidence type="ECO:0000256" key="2">
    <source>
        <dbReference type="SAM" id="Phobius"/>
    </source>
</evidence>
<dbReference type="Pfam" id="PF07963">
    <property type="entry name" value="N_methyl"/>
    <property type="match status" value="1"/>
</dbReference>
<gene>
    <name evidence="3" type="ORF">GCM10011430_19810</name>
</gene>
<dbReference type="InterPro" id="IPR045584">
    <property type="entry name" value="Pilin-like"/>
</dbReference>
<dbReference type="GO" id="GO:0015627">
    <property type="term" value="C:type II protein secretion system complex"/>
    <property type="evidence" value="ECO:0007669"/>
    <property type="project" value="InterPro"/>
</dbReference>
<dbReference type="Pfam" id="PF16732">
    <property type="entry name" value="ComP_DUS"/>
    <property type="match status" value="1"/>
</dbReference>
<dbReference type="NCBIfam" id="TIGR02532">
    <property type="entry name" value="IV_pilin_GFxxxE"/>
    <property type="match status" value="1"/>
</dbReference>
<dbReference type="Proteomes" id="UP000627205">
    <property type="component" value="Unassembled WGS sequence"/>
</dbReference>
<evidence type="ECO:0008006" key="5">
    <source>
        <dbReference type="Google" id="ProtNLM"/>
    </source>
</evidence>
<keyword evidence="1" id="KW-0488">Methylation</keyword>
<comment type="caution">
    <text evidence="3">The sequence shown here is derived from an EMBL/GenBank/DDBJ whole genome shotgun (WGS) entry which is preliminary data.</text>
</comment>
<dbReference type="InterPro" id="IPR000983">
    <property type="entry name" value="Bac_GSPG_pilin"/>
</dbReference>
<feature type="transmembrane region" description="Helical" evidence="2">
    <location>
        <begin position="12"/>
        <end position="38"/>
    </location>
</feature>
<dbReference type="GO" id="GO:0043683">
    <property type="term" value="P:type IV pilus assembly"/>
    <property type="evidence" value="ECO:0007669"/>
    <property type="project" value="InterPro"/>
</dbReference>
<dbReference type="PANTHER" id="PTHR30093">
    <property type="entry name" value="GENERAL SECRETION PATHWAY PROTEIN G"/>
    <property type="match status" value="1"/>
</dbReference>
<name>A0A8J3B1C6_9BURK</name>
<keyword evidence="2" id="KW-1133">Transmembrane helix</keyword>
<dbReference type="InterPro" id="IPR012902">
    <property type="entry name" value="N_methyl_site"/>
</dbReference>
<reference evidence="3" key="1">
    <citation type="journal article" date="2014" name="Int. J. Syst. Evol. Microbiol.">
        <title>Complete genome sequence of Corynebacterium casei LMG S-19264T (=DSM 44701T), isolated from a smear-ripened cheese.</title>
        <authorList>
            <consortium name="US DOE Joint Genome Institute (JGI-PGF)"/>
            <person name="Walter F."/>
            <person name="Albersmeier A."/>
            <person name="Kalinowski J."/>
            <person name="Ruckert C."/>
        </authorList>
    </citation>
    <scope>NUCLEOTIDE SEQUENCE</scope>
    <source>
        <strain evidence="3">CCM 7664</strain>
    </source>
</reference>
<dbReference type="EMBL" id="BMDP01000003">
    <property type="protein sequence ID" value="GGI54807.1"/>
    <property type="molecule type" value="Genomic_DNA"/>
</dbReference>
<evidence type="ECO:0000313" key="3">
    <source>
        <dbReference type="EMBL" id="GGI54807.1"/>
    </source>
</evidence>
<protein>
    <recommendedName>
        <fullName evidence="5">Type IV pilus assembly protein PilE</fullName>
    </recommendedName>
</protein>
<evidence type="ECO:0000313" key="4">
    <source>
        <dbReference type="Proteomes" id="UP000627205"/>
    </source>
</evidence>
<dbReference type="Gene3D" id="3.30.700.10">
    <property type="entry name" value="Glycoprotein, Type 4 Pilin"/>
    <property type="match status" value="1"/>
</dbReference>
<dbReference type="PRINTS" id="PR00813">
    <property type="entry name" value="BCTERIALGSPG"/>
</dbReference>
<dbReference type="SUPFAM" id="SSF54523">
    <property type="entry name" value="Pili subunits"/>
    <property type="match status" value="1"/>
</dbReference>
<evidence type="ECO:0000256" key="1">
    <source>
        <dbReference type="ARBA" id="ARBA00022481"/>
    </source>
</evidence>
<keyword evidence="2" id="KW-0472">Membrane</keyword>
<proteinExistence type="predicted"/>
<dbReference type="InterPro" id="IPR031982">
    <property type="entry name" value="PilE-like"/>
</dbReference>
<accession>A0A8J3B1C6</accession>
<organism evidence="3 4">
    <name type="scientific">Oxalicibacterium solurbis</name>
    <dbReference type="NCBI Taxonomy" id="69280"/>
    <lineage>
        <taxon>Bacteria</taxon>
        <taxon>Pseudomonadati</taxon>
        <taxon>Pseudomonadota</taxon>
        <taxon>Betaproteobacteria</taxon>
        <taxon>Burkholderiales</taxon>
        <taxon>Oxalobacteraceae</taxon>
        <taxon>Oxalicibacterium</taxon>
    </lineage>
</organism>